<dbReference type="SUPFAM" id="SSF56300">
    <property type="entry name" value="Metallo-dependent phosphatases"/>
    <property type="match status" value="1"/>
</dbReference>
<proteinExistence type="inferred from homology"/>
<dbReference type="InterPro" id="IPR011152">
    <property type="entry name" value="Pesterase_MJ0912"/>
</dbReference>
<dbReference type="InterPro" id="IPR029052">
    <property type="entry name" value="Metallo-depent_PP-like"/>
</dbReference>
<dbReference type="InterPro" id="IPR024654">
    <property type="entry name" value="Calcineurin-like_PHP_lpxH"/>
</dbReference>
<evidence type="ECO:0000256" key="1">
    <source>
        <dbReference type="ARBA" id="ARBA00008950"/>
    </source>
</evidence>
<organism evidence="3 4">
    <name type="scientific">Roseomonas alba</name>
    <dbReference type="NCBI Taxonomy" id="2846776"/>
    <lineage>
        <taxon>Bacteria</taxon>
        <taxon>Pseudomonadati</taxon>
        <taxon>Pseudomonadota</taxon>
        <taxon>Alphaproteobacteria</taxon>
        <taxon>Acetobacterales</taxon>
        <taxon>Roseomonadaceae</taxon>
        <taxon>Roseomonas</taxon>
    </lineage>
</organism>
<evidence type="ECO:0000313" key="3">
    <source>
        <dbReference type="EMBL" id="MBW6396267.1"/>
    </source>
</evidence>
<gene>
    <name evidence="3" type="ORF">KPL78_00335</name>
</gene>
<feature type="domain" description="Calcineurin-like phosphoesterase" evidence="2">
    <location>
        <begin position="1"/>
        <end position="184"/>
    </location>
</feature>
<evidence type="ECO:0000259" key="2">
    <source>
        <dbReference type="Pfam" id="PF12850"/>
    </source>
</evidence>
<dbReference type="RefSeq" id="WP_219760657.1">
    <property type="nucleotide sequence ID" value="NZ_JAHYBZ010000001.1"/>
</dbReference>
<dbReference type="PIRSF" id="PIRSF000883">
    <property type="entry name" value="Pesterase_MJ0912"/>
    <property type="match status" value="1"/>
</dbReference>
<dbReference type="PANTHER" id="PTHR42850">
    <property type="entry name" value="METALLOPHOSPHOESTERASE"/>
    <property type="match status" value="1"/>
</dbReference>
<evidence type="ECO:0000313" key="4">
    <source>
        <dbReference type="Proteomes" id="UP001196565"/>
    </source>
</evidence>
<dbReference type="EMBL" id="JAHYBZ010000001">
    <property type="protein sequence ID" value="MBW6396267.1"/>
    <property type="molecule type" value="Genomic_DNA"/>
</dbReference>
<dbReference type="Proteomes" id="UP001196565">
    <property type="component" value="Unassembled WGS sequence"/>
</dbReference>
<keyword evidence="4" id="KW-1185">Reference proteome</keyword>
<dbReference type="Pfam" id="PF12850">
    <property type="entry name" value="Metallophos_2"/>
    <property type="match status" value="1"/>
</dbReference>
<sequence>MRLAVISDIHGNLLALDAVLADIELRGVDAVVNLGDCVTSPLWPRETFDRLAGLDIPTVRGNHDRQILEWPEEKLSPAGRFARDALTEAERAILHALPPTIEVTPEILAVHGTPMDDSTYLLEEVVDGRLAPAQRATVAARLGATARPGGVVLCGHSHRQALVQGPEGCTILNPGSVGCPIFADAVAAKGLEHRSPHARYAILTLRRGRWGAELLALDYDWDAAARRAAENGRPDWAVAMATGTVA</sequence>
<dbReference type="InterPro" id="IPR050126">
    <property type="entry name" value="Ap4A_hydrolase"/>
</dbReference>
<comment type="similarity">
    <text evidence="1">Belongs to the metallophosphoesterase superfamily. YfcE family.</text>
</comment>
<dbReference type="PANTHER" id="PTHR42850:SF2">
    <property type="entry name" value="BLL5683 PROTEIN"/>
    <property type="match status" value="1"/>
</dbReference>
<protein>
    <submittedName>
        <fullName evidence="3">Metallophosphatase family protein</fullName>
    </submittedName>
</protein>
<accession>A0ABS7A1P3</accession>
<dbReference type="Gene3D" id="3.60.21.10">
    <property type="match status" value="1"/>
</dbReference>
<comment type="caution">
    <text evidence="3">The sequence shown here is derived from an EMBL/GenBank/DDBJ whole genome shotgun (WGS) entry which is preliminary data.</text>
</comment>
<name>A0ABS7A1P3_9PROT</name>
<reference evidence="3 4" key="1">
    <citation type="submission" date="2021-07" db="EMBL/GenBank/DDBJ databases">
        <authorList>
            <person name="So Y."/>
        </authorList>
    </citation>
    <scope>NUCLEOTIDE SEQUENCE [LARGE SCALE GENOMIC DNA]</scope>
    <source>
        <strain evidence="3 4">HJA6</strain>
    </source>
</reference>